<dbReference type="RefSeq" id="WP_394299139.1">
    <property type="nucleotide sequence ID" value="NZ_JBHMQT010000003.1"/>
</dbReference>
<protein>
    <submittedName>
        <fullName evidence="1">Uncharacterized protein</fullName>
    </submittedName>
</protein>
<keyword evidence="2" id="KW-1185">Reference proteome</keyword>
<comment type="caution">
    <text evidence="1">The sequence shown here is derived from an EMBL/GenBank/DDBJ whole genome shotgun (WGS) entry which is preliminary data.</text>
</comment>
<reference evidence="1 2" key="1">
    <citation type="submission" date="2024-09" db="EMBL/GenBank/DDBJ databases">
        <authorList>
            <person name="Sun Q."/>
            <person name="Mori K."/>
        </authorList>
    </citation>
    <scope>NUCLEOTIDE SEQUENCE [LARGE SCALE GENOMIC DNA]</scope>
    <source>
        <strain evidence="1 2">TBRC 1851</strain>
    </source>
</reference>
<evidence type="ECO:0000313" key="2">
    <source>
        <dbReference type="Proteomes" id="UP001589870"/>
    </source>
</evidence>
<dbReference type="EMBL" id="JBHMQT010000003">
    <property type="protein sequence ID" value="MFC0860882.1"/>
    <property type="molecule type" value="Genomic_DNA"/>
</dbReference>
<name>A0ABV6TXG3_9ACTN</name>
<sequence>MYQPCEQRFDRLYWLPWQGFGNGLHASTWCELVDVDESEVGELLGAMSEAGIAAWAAPRPMPPRLRLRAGAPAQYRVWVDTWMHALAEDIAGRELYRLHCRKG</sequence>
<gene>
    <name evidence="1" type="ORF">ACFHYQ_01100</name>
</gene>
<evidence type="ECO:0000313" key="1">
    <source>
        <dbReference type="EMBL" id="MFC0860882.1"/>
    </source>
</evidence>
<proteinExistence type="predicted"/>
<organism evidence="1 2">
    <name type="scientific">Sphaerimonospora cavernae</name>
    <dbReference type="NCBI Taxonomy" id="1740611"/>
    <lineage>
        <taxon>Bacteria</taxon>
        <taxon>Bacillati</taxon>
        <taxon>Actinomycetota</taxon>
        <taxon>Actinomycetes</taxon>
        <taxon>Streptosporangiales</taxon>
        <taxon>Streptosporangiaceae</taxon>
        <taxon>Sphaerimonospora</taxon>
    </lineage>
</organism>
<accession>A0ABV6TXG3</accession>
<dbReference type="Proteomes" id="UP001589870">
    <property type="component" value="Unassembled WGS sequence"/>
</dbReference>